<dbReference type="STRING" id="1301098.PKB_1508"/>
<evidence type="ECO:0000313" key="1">
    <source>
        <dbReference type="EMBL" id="CDF82870.1"/>
    </source>
</evidence>
<accession>A0A024HCS4</accession>
<keyword evidence="2" id="KW-1185">Reference proteome</keyword>
<sequence length="121" mass="13721">MFEPGHLHLHALPGLDQQAVDIHLHYEVRHDVEKGAFVHFTMDGSIDGNPFKEEFDMPKDQAFNFASDATRIAQKHGLHPRFGPVVRIHKEYDAMFEDIRAKLGTHPGDPVDLDQVLRGSD</sequence>
<dbReference type="KEGG" id="pkc:PKB_1508"/>
<dbReference type="eggNOG" id="ENOG5034A06">
    <property type="taxonomic scope" value="Bacteria"/>
</dbReference>
<dbReference type="HOGENOM" id="CLU_154597_0_0_6"/>
<evidence type="ECO:0000313" key="2">
    <source>
        <dbReference type="Proteomes" id="UP000025241"/>
    </source>
</evidence>
<protein>
    <recommendedName>
        <fullName evidence="3">Acetyl-CoA carboxylase alpha subunit</fullName>
    </recommendedName>
</protein>
<dbReference type="Proteomes" id="UP000025241">
    <property type="component" value="Chromosome I"/>
</dbReference>
<dbReference type="PATRIC" id="fig|1301098.3.peg.1500"/>
<proteinExistence type="predicted"/>
<dbReference type="OrthoDB" id="6941547at2"/>
<dbReference type="Gene3D" id="3.30.160.370">
    <property type="entry name" value="Domain of unknown function DUF5064"/>
    <property type="match status" value="1"/>
</dbReference>
<dbReference type="InterPro" id="IPR032024">
    <property type="entry name" value="DUF5064"/>
</dbReference>
<dbReference type="AlphaFoldDB" id="A0A024HCS4"/>
<evidence type="ECO:0008006" key="3">
    <source>
        <dbReference type="Google" id="ProtNLM"/>
    </source>
</evidence>
<dbReference type="RefSeq" id="WP_043250389.1">
    <property type="nucleotide sequence ID" value="NZ_HG322950.1"/>
</dbReference>
<dbReference type="EMBL" id="HG322950">
    <property type="protein sequence ID" value="CDF82870.1"/>
    <property type="molecule type" value="Genomic_DNA"/>
</dbReference>
<name>A0A024HCS4_PSEKB</name>
<gene>
    <name evidence="1" type="ORF">PKB_1508</name>
</gene>
<reference evidence="1 2" key="2">
    <citation type="submission" date="2014-05" db="EMBL/GenBank/DDBJ databases">
        <title>Genome sequence of the 3-chlorobenzoate degrading bacterium Pseudomonas knackmussii B13 shows multiple evidence for horizontal gene transfer.</title>
        <authorList>
            <person name="Miyazaki R."/>
            <person name="Bertelli C."/>
            <person name="Falquet L."/>
            <person name="Robinson-Rechavi M."/>
            <person name="Gharib W."/>
            <person name="Roy S."/>
            <person name="Van der Meer J.R."/>
        </authorList>
    </citation>
    <scope>NUCLEOTIDE SEQUENCE [LARGE SCALE GENOMIC DNA]</scope>
    <source>
        <strain evidence="1 2">B13</strain>
    </source>
</reference>
<dbReference type="Pfam" id="PF16703">
    <property type="entry name" value="DUF5064"/>
    <property type="match status" value="1"/>
</dbReference>
<reference evidence="1 2" key="1">
    <citation type="submission" date="2013-03" db="EMBL/GenBank/DDBJ databases">
        <authorList>
            <person name="Linke B."/>
        </authorList>
    </citation>
    <scope>NUCLEOTIDE SEQUENCE [LARGE SCALE GENOMIC DNA]</scope>
    <source>
        <strain evidence="1 2">B13</strain>
    </source>
</reference>
<organism evidence="1 2">
    <name type="scientific">Pseudomonas knackmussii (strain DSM 6978 / CCUG 54928 / LMG 23759 / B13)</name>
    <dbReference type="NCBI Taxonomy" id="1301098"/>
    <lineage>
        <taxon>Bacteria</taxon>
        <taxon>Pseudomonadati</taxon>
        <taxon>Pseudomonadota</taxon>
        <taxon>Gammaproteobacteria</taxon>
        <taxon>Pseudomonadales</taxon>
        <taxon>Pseudomonadaceae</taxon>
        <taxon>Pseudomonas</taxon>
    </lineage>
</organism>